<dbReference type="AlphaFoldDB" id="A0A813SHU3"/>
<sequence>MSMIWWHILLCIITLQNITQMVHSQDGDNEDDGGNDGESTTIPISTTVINVRQQQEHQMRINSLLLSNITSNNRANNISEQDANQTNSSEPTKQRIIVALAVLCAALAVLLGFLISIVVCQWLDYDRNGTNDLKIENGKSQTNFTGLPDNYYGHGHRQTVKL</sequence>
<protein>
    <submittedName>
        <fullName evidence="3">Uncharacterized protein</fullName>
    </submittedName>
</protein>
<name>A0A813SHU3_ADIRI</name>
<dbReference type="EMBL" id="CAJNOJ010000012">
    <property type="protein sequence ID" value="CAF0795315.1"/>
    <property type="molecule type" value="Genomic_DNA"/>
</dbReference>
<keyword evidence="2" id="KW-0732">Signal</keyword>
<feature type="chain" id="PRO_5032759387" evidence="2">
    <location>
        <begin position="25"/>
        <end position="162"/>
    </location>
</feature>
<dbReference type="OrthoDB" id="10037004at2759"/>
<keyword evidence="1" id="KW-0472">Membrane</keyword>
<evidence type="ECO:0000256" key="1">
    <source>
        <dbReference type="SAM" id="Phobius"/>
    </source>
</evidence>
<keyword evidence="1" id="KW-1133">Transmembrane helix</keyword>
<evidence type="ECO:0000313" key="4">
    <source>
        <dbReference type="Proteomes" id="UP000663852"/>
    </source>
</evidence>
<comment type="caution">
    <text evidence="3">The sequence shown here is derived from an EMBL/GenBank/DDBJ whole genome shotgun (WGS) entry which is preliminary data.</text>
</comment>
<proteinExistence type="predicted"/>
<reference evidence="3" key="1">
    <citation type="submission" date="2021-02" db="EMBL/GenBank/DDBJ databases">
        <authorList>
            <person name="Nowell W R."/>
        </authorList>
    </citation>
    <scope>NUCLEOTIDE SEQUENCE</scope>
</reference>
<feature type="signal peptide" evidence="2">
    <location>
        <begin position="1"/>
        <end position="24"/>
    </location>
</feature>
<keyword evidence="1" id="KW-0812">Transmembrane</keyword>
<evidence type="ECO:0000313" key="3">
    <source>
        <dbReference type="EMBL" id="CAF0795315.1"/>
    </source>
</evidence>
<organism evidence="3 4">
    <name type="scientific">Adineta ricciae</name>
    <name type="common">Rotifer</name>
    <dbReference type="NCBI Taxonomy" id="249248"/>
    <lineage>
        <taxon>Eukaryota</taxon>
        <taxon>Metazoa</taxon>
        <taxon>Spiralia</taxon>
        <taxon>Gnathifera</taxon>
        <taxon>Rotifera</taxon>
        <taxon>Eurotatoria</taxon>
        <taxon>Bdelloidea</taxon>
        <taxon>Adinetida</taxon>
        <taxon>Adinetidae</taxon>
        <taxon>Adineta</taxon>
    </lineage>
</organism>
<dbReference type="Proteomes" id="UP000663852">
    <property type="component" value="Unassembled WGS sequence"/>
</dbReference>
<feature type="transmembrane region" description="Helical" evidence="1">
    <location>
        <begin position="96"/>
        <end position="120"/>
    </location>
</feature>
<accession>A0A813SHU3</accession>
<evidence type="ECO:0000256" key="2">
    <source>
        <dbReference type="SAM" id="SignalP"/>
    </source>
</evidence>
<gene>
    <name evidence="3" type="ORF">EDS130_LOCUS4559</name>
</gene>